<keyword evidence="8" id="KW-1185">Reference proteome</keyword>
<evidence type="ECO:0000256" key="1">
    <source>
        <dbReference type="ARBA" id="ARBA00022737"/>
    </source>
</evidence>
<dbReference type="SMART" id="SM00184">
    <property type="entry name" value="RING"/>
    <property type="match status" value="1"/>
</dbReference>
<dbReference type="AlphaFoldDB" id="A0A9W9ZPT4"/>
<dbReference type="InterPro" id="IPR003409">
    <property type="entry name" value="MORN"/>
</dbReference>
<keyword evidence="2 4" id="KW-0479">Metal-binding</keyword>
<dbReference type="SMART" id="SM00698">
    <property type="entry name" value="MORN"/>
    <property type="match status" value="3"/>
</dbReference>
<dbReference type="EMBL" id="MU825879">
    <property type="protein sequence ID" value="KAJ7385683.1"/>
    <property type="molecule type" value="Genomic_DNA"/>
</dbReference>
<keyword evidence="1" id="KW-0677">Repeat</keyword>
<dbReference type="InterPro" id="IPR001841">
    <property type="entry name" value="Znf_RING"/>
</dbReference>
<reference evidence="7" key="1">
    <citation type="submission" date="2023-01" db="EMBL/GenBank/DDBJ databases">
        <title>Genome assembly of the deep-sea coral Lophelia pertusa.</title>
        <authorList>
            <person name="Herrera S."/>
            <person name="Cordes E."/>
        </authorList>
    </citation>
    <scope>NUCLEOTIDE SEQUENCE</scope>
    <source>
        <strain evidence="7">USNM1676648</strain>
        <tissue evidence="7">Polyp</tissue>
    </source>
</reference>
<organism evidence="7 8">
    <name type="scientific">Desmophyllum pertusum</name>
    <dbReference type="NCBI Taxonomy" id="174260"/>
    <lineage>
        <taxon>Eukaryota</taxon>
        <taxon>Metazoa</taxon>
        <taxon>Cnidaria</taxon>
        <taxon>Anthozoa</taxon>
        <taxon>Hexacorallia</taxon>
        <taxon>Scleractinia</taxon>
        <taxon>Caryophylliina</taxon>
        <taxon>Caryophylliidae</taxon>
        <taxon>Desmophyllum</taxon>
    </lineage>
</organism>
<dbReference type="Pfam" id="PF21240">
    <property type="entry name" value="Nup98_GLEBS"/>
    <property type="match status" value="1"/>
</dbReference>
<dbReference type="OrthoDB" id="270720at2759"/>
<evidence type="ECO:0000259" key="6">
    <source>
        <dbReference type="PROSITE" id="PS50089"/>
    </source>
</evidence>
<dbReference type="Gene3D" id="3.30.40.10">
    <property type="entry name" value="Zinc/RING finger domain, C3HC4 (zinc finger)"/>
    <property type="match status" value="1"/>
</dbReference>
<dbReference type="GO" id="GO:0008270">
    <property type="term" value="F:zinc ion binding"/>
    <property type="evidence" value="ECO:0007669"/>
    <property type="project" value="UniProtKB-KW"/>
</dbReference>
<proteinExistence type="predicted"/>
<dbReference type="Proteomes" id="UP001163046">
    <property type="component" value="Unassembled WGS sequence"/>
</dbReference>
<name>A0A9W9ZPT4_9CNID</name>
<dbReference type="PANTHER" id="PTHR43215">
    <property type="entry name" value="RADIAL SPOKE HEAD 1 HOMOLOG"/>
    <property type="match status" value="1"/>
</dbReference>
<dbReference type="Pfam" id="PF13920">
    <property type="entry name" value="zf-C3HC4_3"/>
    <property type="match status" value="1"/>
</dbReference>
<comment type="caution">
    <text evidence="7">The sequence shown here is derived from an EMBL/GenBank/DDBJ whole genome shotgun (WGS) entry which is preliminary data.</text>
</comment>
<evidence type="ECO:0000313" key="8">
    <source>
        <dbReference type="Proteomes" id="UP001163046"/>
    </source>
</evidence>
<dbReference type="InterPro" id="IPR013083">
    <property type="entry name" value="Znf_RING/FYVE/PHD"/>
</dbReference>
<dbReference type="PROSITE" id="PS50089">
    <property type="entry name" value="ZF_RING_2"/>
    <property type="match status" value="1"/>
</dbReference>
<protein>
    <submittedName>
        <fullName evidence="7">Nuclear pore complex protein Nup98-Nup96</fullName>
    </submittedName>
</protein>
<keyword evidence="3" id="KW-0862">Zinc</keyword>
<keyword evidence="5" id="KW-0175">Coiled coil</keyword>
<evidence type="ECO:0000256" key="2">
    <source>
        <dbReference type="ARBA" id="ARBA00022771"/>
    </source>
</evidence>
<dbReference type="SUPFAM" id="SSF57850">
    <property type="entry name" value="RING/U-box"/>
    <property type="match status" value="1"/>
</dbReference>
<dbReference type="PANTHER" id="PTHR43215:SF14">
    <property type="entry name" value="RADIAL SPOKE HEAD 1 HOMOLOG"/>
    <property type="match status" value="1"/>
</dbReference>
<evidence type="ECO:0000313" key="7">
    <source>
        <dbReference type="EMBL" id="KAJ7385683.1"/>
    </source>
</evidence>
<dbReference type="Pfam" id="PF02493">
    <property type="entry name" value="MORN"/>
    <property type="match status" value="3"/>
</dbReference>
<evidence type="ECO:0000256" key="4">
    <source>
        <dbReference type="PROSITE-ProRule" id="PRU00175"/>
    </source>
</evidence>
<gene>
    <name evidence="7" type="primary">NUP98_1</name>
    <name evidence="7" type="ORF">OS493_013711</name>
</gene>
<keyword evidence="2 4" id="KW-0863">Zinc-finger</keyword>
<dbReference type="SUPFAM" id="SSF82185">
    <property type="entry name" value="Histone H3 K4-specific methyltransferase SET7/9 N-terminal domain"/>
    <property type="match status" value="1"/>
</dbReference>
<evidence type="ECO:0000256" key="3">
    <source>
        <dbReference type="ARBA" id="ARBA00022833"/>
    </source>
</evidence>
<sequence>MSATVAKCLLNVAFEDGDNQEGLLYSGETIVVPLIHPMKWGTLCGTPIRFDATVVSVPGNILGSVKERSQCITLMKVYSGKSIDELRVEDYQYLNRPSSRYSALLPSIKSADSSTFSLIPKIDFTSLPTANPGDVFSQSQPSVLGRESLQTLTVPERQQLMDSLLESIVKCMQIQNSLHRLVLLKLGRHVTAAEGHTDSDANNDAVSDLFKASGSESSREIPRALLRELKDPLEALMRCADIQRGLFQRMVTVNLMTTKESIVESSCDNQESHTDPQGNTLAVRSELEEITFKTGMECNYARNPFTCQHVMVSAASEDVVQHIPQEKRPLSSAACLSERLLPHGHGSLKTEAGKLIYCGDWKKGKRCGKGEGLIVTLSCNNPTAEHGFYTGRWKNNMRHGNGRMTFVSGAVYEGQWQYDKMTGYGTLKFPDGTIQEGTWNDGSLKGCVLFTWPHGVTEYREYDHSRGQVSSCKINKETAGKLSQMSSIRAQLSTLRECAAELKQEKLVLKDELIRLKMEQAEMTKKHRDALSEIHQNINVQREQECKKLEEEFGKKLKDAEESKLKSAERIRELENELEHSFGAQLCQICFEHPRDCIIMPCTHLLYCRTCVTEHKKKGDGRCPTCRGPISGEILCNINL</sequence>
<evidence type="ECO:0000256" key="5">
    <source>
        <dbReference type="SAM" id="Coils"/>
    </source>
</evidence>
<dbReference type="Gene3D" id="2.20.110.10">
    <property type="entry name" value="Histone H3 K4-specific methyltransferase SET7/9 N-terminal domain"/>
    <property type="match status" value="1"/>
</dbReference>
<feature type="domain" description="RING-type" evidence="6">
    <location>
        <begin position="587"/>
        <end position="627"/>
    </location>
</feature>
<accession>A0A9W9ZPT4</accession>
<feature type="coiled-coil region" evidence="5">
    <location>
        <begin position="485"/>
        <end position="519"/>
    </location>
</feature>
<dbReference type="Gene3D" id="1.10.10.2360">
    <property type="match status" value="1"/>
</dbReference>